<comment type="caution">
    <text evidence="2">The sequence shown here is derived from an EMBL/GenBank/DDBJ whole genome shotgun (WGS) entry which is preliminary data.</text>
</comment>
<keyword evidence="3" id="KW-1185">Reference proteome</keyword>
<name>A0AAN6M8U6_9PEZI</name>
<evidence type="ECO:0000256" key="1">
    <source>
        <dbReference type="SAM" id="MobiDB-lite"/>
    </source>
</evidence>
<feature type="region of interest" description="Disordered" evidence="1">
    <location>
        <begin position="27"/>
        <end position="87"/>
    </location>
</feature>
<reference evidence="2" key="1">
    <citation type="journal article" date="2023" name="Mol. Phylogenet. Evol.">
        <title>Genome-scale phylogeny and comparative genomics of the fungal order Sordariales.</title>
        <authorList>
            <person name="Hensen N."/>
            <person name="Bonometti L."/>
            <person name="Westerberg I."/>
            <person name="Brannstrom I.O."/>
            <person name="Guillou S."/>
            <person name="Cros-Aarteil S."/>
            <person name="Calhoun S."/>
            <person name="Haridas S."/>
            <person name="Kuo A."/>
            <person name="Mondo S."/>
            <person name="Pangilinan J."/>
            <person name="Riley R."/>
            <person name="LaButti K."/>
            <person name="Andreopoulos B."/>
            <person name="Lipzen A."/>
            <person name="Chen C."/>
            <person name="Yan M."/>
            <person name="Daum C."/>
            <person name="Ng V."/>
            <person name="Clum A."/>
            <person name="Steindorff A."/>
            <person name="Ohm R.A."/>
            <person name="Martin F."/>
            <person name="Silar P."/>
            <person name="Natvig D.O."/>
            <person name="Lalanne C."/>
            <person name="Gautier V."/>
            <person name="Ament-Velasquez S.L."/>
            <person name="Kruys A."/>
            <person name="Hutchinson M.I."/>
            <person name="Powell A.J."/>
            <person name="Barry K."/>
            <person name="Miller A.N."/>
            <person name="Grigoriev I.V."/>
            <person name="Debuchy R."/>
            <person name="Gladieux P."/>
            <person name="Hiltunen Thoren M."/>
            <person name="Johannesson H."/>
        </authorList>
    </citation>
    <scope>NUCLEOTIDE SEQUENCE</scope>
    <source>
        <strain evidence="2">CBS 103.79</strain>
    </source>
</reference>
<evidence type="ECO:0000313" key="3">
    <source>
        <dbReference type="Proteomes" id="UP001303889"/>
    </source>
</evidence>
<feature type="non-terminal residue" evidence="2">
    <location>
        <position position="272"/>
    </location>
</feature>
<reference evidence="2" key="2">
    <citation type="submission" date="2023-05" db="EMBL/GenBank/DDBJ databases">
        <authorList>
            <consortium name="Lawrence Berkeley National Laboratory"/>
            <person name="Steindorff A."/>
            <person name="Hensen N."/>
            <person name="Bonometti L."/>
            <person name="Westerberg I."/>
            <person name="Brannstrom I.O."/>
            <person name="Guillou S."/>
            <person name="Cros-Aarteil S."/>
            <person name="Calhoun S."/>
            <person name="Haridas S."/>
            <person name="Kuo A."/>
            <person name="Mondo S."/>
            <person name="Pangilinan J."/>
            <person name="Riley R."/>
            <person name="Labutti K."/>
            <person name="Andreopoulos B."/>
            <person name="Lipzen A."/>
            <person name="Chen C."/>
            <person name="Yanf M."/>
            <person name="Daum C."/>
            <person name="Ng V."/>
            <person name="Clum A."/>
            <person name="Ohm R."/>
            <person name="Martin F."/>
            <person name="Silar P."/>
            <person name="Natvig D."/>
            <person name="Lalanne C."/>
            <person name="Gautier V."/>
            <person name="Ament-Velasquez S.L."/>
            <person name="Kruys A."/>
            <person name="Hutchinson M.I."/>
            <person name="Powell A.J."/>
            <person name="Barry K."/>
            <person name="Miller A.N."/>
            <person name="Grigoriev I.V."/>
            <person name="Debuchy R."/>
            <person name="Gladieux P."/>
            <person name="Thoren M.H."/>
            <person name="Johannesson H."/>
        </authorList>
    </citation>
    <scope>NUCLEOTIDE SEQUENCE</scope>
    <source>
        <strain evidence="2">CBS 103.79</strain>
    </source>
</reference>
<proteinExistence type="predicted"/>
<evidence type="ECO:0000313" key="2">
    <source>
        <dbReference type="EMBL" id="KAK3896530.1"/>
    </source>
</evidence>
<dbReference type="EMBL" id="MU856564">
    <property type="protein sequence ID" value="KAK3896530.1"/>
    <property type="molecule type" value="Genomic_DNA"/>
</dbReference>
<dbReference type="Proteomes" id="UP001303889">
    <property type="component" value="Unassembled WGS sequence"/>
</dbReference>
<accession>A0AAN6M8U6</accession>
<feature type="compositionally biased region" description="Low complexity" evidence="1">
    <location>
        <begin position="63"/>
        <end position="82"/>
    </location>
</feature>
<feature type="compositionally biased region" description="Low complexity" evidence="1">
    <location>
        <begin position="38"/>
        <end position="48"/>
    </location>
</feature>
<protein>
    <submittedName>
        <fullName evidence="2">Uncharacterized protein</fullName>
    </submittedName>
</protein>
<gene>
    <name evidence="2" type="ORF">C8A05DRAFT_39930</name>
</gene>
<sequence>MNAQHQRVLRWIRTGKHVVEADYVEPAASSSNSVPIGNENNNNNNNNNGAAQPVPDASPPLPARSSSSTSSATSSSSPISDRLIGVDDDPLIPPSAAIDRVFRDGRATWAAFLKRANSLPAYAFPAGVGDPSIMLKDVPALPAHLPCHGRIAGRPLWHVPDPEHEGDTAVHGLDLQYLHGRRVYFHLSRPEPVECHVYSHPPLPGHDFLSAQRGLSILTMCWSYILSVRLLELQRRKPMYSQHCLLPVTAKAFKPSAGEILVDLGASASPKL</sequence>
<dbReference type="AlphaFoldDB" id="A0AAN6M8U6"/>
<organism evidence="2 3">
    <name type="scientific">Staphylotrichum tortipilum</name>
    <dbReference type="NCBI Taxonomy" id="2831512"/>
    <lineage>
        <taxon>Eukaryota</taxon>
        <taxon>Fungi</taxon>
        <taxon>Dikarya</taxon>
        <taxon>Ascomycota</taxon>
        <taxon>Pezizomycotina</taxon>
        <taxon>Sordariomycetes</taxon>
        <taxon>Sordariomycetidae</taxon>
        <taxon>Sordariales</taxon>
        <taxon>Chaetomiaceae</taxon>
        <taxon>Staphylotrichum</taxon>
    </lineage>
</organism>